<evidence type="ECO:0000313" key="3">
    <source>
        <dbReference type="Proteomes" id="UP000676079"/>
    </source>
</evidence>
<name>A0ABX8BEC6_9ACTN</name>
<dbReference type="InterPro" id="IPR002575">
    <property type="entry name" value="Aminoglycoside_PTrfase"/>
</dbReference>
<proteinExistence type="predicted"/>
<organism evidence="2 3">
    <name type="scientific">Nocardiopsis changdeensis</name>
    <dbReference type="NCBI Taxonomy" id="2831969"/>
    <lineage>
        <taxon>Bacteria</taxon>
        <taxon>Bacillati</taxon>
        <taxon>Actinomycetota</taxon>
        <taxon>Actinomycetes</taxon>
        <taxon>Streptosporangiales</taxon>
        <taxon>Nocardiopsidaceae</taxon>
        <taxon>Nocardiopsis</taxon>
    </lineage>
</organism>
<dbReference type="Pfam" id="PF01636">
    <property type="entry name" value="APH"/>
    <property type="match status" value="1"/>
</dbReference>
<dbReference type="EMBL" id="CP074133">
    <property type="protein sequence ID" value="QUX20600.1"/>
    <property type="molecule type" value="Genomic_DNA"/>
</dbReference>
<dbReference type="InterPro" id="IPR011009">
    <property type="entry name" value="Kinase-like_dom_sf"/>
</dbReference>
<gene>
    <name evidence="2" type="ORF">KGD84_19040</name>
</gene>
<dbReference type="RefSeq" id="WP_220561796.1">
    <property type="nucleotide sequence ID" value="NZ_CP074133.1"/>
</dbReference>
<evidence type="ECO:0000313" key="2">
    <source>
        <dbReference type="EMBL" id="QUX20600.1"/>
    </source>
</evidence>
<sequence>MTEESLTRERALGIGGRVAQCEGWPAQELRVLGPIGENANLLLPDAGVVLRICSQTGLLRARRELAVAQWLKESGVPAVRTRSEVPRLDDSGWVITLWDFVPQTSPGSPAVIGGALRRLHRLRAPEKLSLPALDPFAGIDEYIHRSALGALDKEFLQAHLAGLRFEASLLNYAVSPGPVHGDAHRKNIVQNTDGQAVVLDLERFSVGAREWDLVVAAVYERVGWYTAEEYRAFVDAYGWDVRDWSGFETLAAVRELRMTAWLCARTAREPRLLPEARRRVVSLRDPSLSKRWMPGT</sequence>
<evidence type="ECO:0000259" key="1">
    <source>
        <dbReference type="Pfam" id="PF01636"/>
    </source>
</evidence>
<protein>
    <submittedName>
        <fullName evidence="2">Aminoglycoside phosphotransferase family protein</fullName>
    </submittedName>
</protein>
<keyword evidence="3" id="KW-1185">Reference proteome</keyword>
<reference evidence="2 3" key="1">
    <citation type="submission" date="2021-05" db="EMBL/GenBank/DDBJ databases">
        <title>Direct Submission.</title>
        <authorList>
            <person name="Li K."/>
            <person name="Gao J."/>
        </authorList>
    </citation>
    <scope>NUCLEOTIDE SEQUENCE [LARGE SCALE GENOMIC DNA]</scope>
    <source>
        <strain evidence="2 3">Mg02</strain>
    </source>
</reference>
<feature type="domain" description="Aminoglycoside phosphotransferase" evidence="1">
    <location>
        <begin position="47"/>
        <end position="244"/>
    </location>
</feature>
<dbReference type="Gene3D" id="3.90.1200.10">
    <property type="match status" value="1"/>
</dbReference>
<dbReference type="Proteomes" id="UP000676079">
    <property type="component" value="Chromosome"/>
</dbReference>
<dbReference type="SUPFAM" id="SSF56112">
    <property type="entry name" value="Protein kinase-like (PK-like)"/>
    <property type="match status" value="1"/>
</dbReference>
<accession>A0ABX8BEC6</accession>